<protein>
    <submittedName>
        <fullName evidence="1">Uncharacterized protein</fullName>
    </submittedName>
</protein>
<accession>A0A0C1C6N9</accession>
<comment type="caution">
    <text evidence="1">The sequence shown here is derived from an EMBL/GenBank/DDBJ whole genome shotgun (WGS) entry which is preliminary data.</text>
</comment>
<organism evidence="1 2">
    <name type="scientific">Parachlamydia acanthamoebae</name>
    <dbReference type="NCBI Taxonomy" id="83552"/>
    <lineage>
        <taxon>Bacteria</taxon>
        <taxon>Pseudomonadati</taxon>
        <taxon>Chlamydiota</taxon>
        <taxon>Chlamydiia</taxon>
        <taxon>Parachlamydiales</taxon>
        <taxon>Parachlamydiaceae</taxon>
        <taxon>Parachlamydia</taxon>
    </lineage>
</organism>
<evidence type="ECO:0000313" key="2">
    <source>
        <dbReference type="Proteomes" id="UP000031307"/>
    </source>
</evidence>
<dbReference type="AlphaFoldDB" id="A0A0C1C6N9"/>
<sequence length="48" mass="5374">MFKNVGFCIALSAYTSRTIETASLILNIDEHGNVRLREEPRGSISFES</sequence>
<proteinExistence type="predicted"/>
<name>A0A0C1C6N9_9BACT</name>
<dbReference type="Proteomes" id="UP000031307">
    <property type="component" value="Unassembled WGS sequence"/>
</dbReference>
<reference evidence="1 2" key="1">
    <citation type="journal article" date="2014" name="Mol. Biol. Evol.">
        <title>Massive expansion of Ubiquitination-related gene families within the Chlamydiae.</title>
        <authorList>
            <person name="Domman D."/>
            <person name="Collingro A."/>
            <person name="Lagkouvardos I."/>
            <person name="Gehre L."/>
            <person name="Weinmaier T."/>
            <person name="Rattei T."/>
            <person name="Subtil A."/>
            <person name="Horn M."/>
        </authorList>
    </citation>
    <scope>NUCLEOTIDE SEQUENCE [LARGE SCALE GENOMIC DNA]</scope>
    <source>
        <strain evidence="1 2">OEW1</strain>
    </source>
</reference>
<gene>
    <name evidence="1" type="ORF">DB43_HI00050</name>
</gene>
<dbReference type="EMBL" id="JSAM01000104">
    <property type="protein sequence ID" value="KIA76820.1"/>
    <property type="molecule type" value="Genomic_DNA"/>
</dbReference>
<evidence type="ECO:0000313" key="1">
    <source>
        <dbReference type="EMBL" id="KIA76820.1"/>
    </source>
</evidence>